<gene>
    <name evidence="2" type="ORF">IM816_16730</name>
</gene>
<dbReference type="EMBL" id="CP063231">
    <property type="protein sequence ID" value="URL58217.1"/>
    <property type="molecule type" value="Genomic_DNA"/>
</dbReference>
<name>A0ABY4SZT6_9GAMM</name>
<evidence type="ECO:0000313" key="2">
    <source>
        <dbReference type="EMBL" id="URL58217.1"/>
    </source>
</evidence>
<protein>
    <submittedName>
        <fullName evidence="2">Uncharacterized protein</fullName>
    </submittedName>
</protein>
<proteinExistence type="predicted"/>
<keyword evidence="1" id="KW-0732">Signal</keyword>
<dbReference type="RefSeq" id="WP_250338955.1">
    <property type="nucleotide sequence ID" value="NZ_CP063231.1"/>
</dbReference>
<evidence type="ECO:0000313" key="3">
    <source>
        <dbReference type="Proteomes" id="UP001056681"/>
    </source>
</evidence>
<feature type="signal peptide" evidence="1">
    <location>
        <begin position="1"/>
        <end position="20"/>
    </location>
</feature>
<evidence type="ECO:0000256" key="1">
    <source>
        <dbReference type="SAM" id="SignalP"/>
    </source>
</evidence>
<organism evidence="2 3">
    <name type="scientific">Luteibacter flocculans</name>
    <dbReference type="NCBI Taxonomy" id="2780091"/>
    <lineage>
        <taxon>Bacteria</taxon>
        <taxon>Pseudomonadati</taxon>
        <taxon>Pseudomonadota</taxon>
        <taxon>Gammaproteobacteria</taxon>
        <taxon>Lysobacterales</taxon>
        <taxon>Rhodanobacteraceae</taxon>
        <taxon>Luteibacter</taxon>
    </lineage>
</organism>
<accession>A0ABY4SZT6</accession>
<reference evidence="2" key="1">
    <citation type="submission" date="2020-10" db="EMBL/GenBank/DDBJ databases">
        <title>Whole-genome sequence of Luteibacter sp. EIF3.</title>
        <authorList>
            <person name="Friedrich I."/>
            <person name="Hertel R."/>
            <person name="Daniel R."/>
        </authorList>
    </citation>
    <scope>NUCLEOTIDE SEQUENCE</scope>
    <source>
        <strain evidence="2">EIF3</strain>
    </source>
</reference>
<dbReference type="Proteomes" id="UP001056681">
    <property type="component" value="Chromosome"/>
</dbReference>
<keyword evidence="3" id="KW-1185">Reference proteome</keyword>
<sequence>MKSYVRLALTACLFSAAASANTGQAPIPNTFNAQKELMQFRVRTQGASAAFSRTHKELLASFLAHPSSPYSELFAEPGLANEIWWPEFIGSLASRFTDAEPMVIHALQRQWGFTKARPGIDIDVGPAQTAAYHGREAAANAMKAEVDADIFWRARERNGAHYGRAAGDAVALQILRDQIKRNDPSTYGVLDIEPAVLERYLTYDGWPEISEYDARYLFDLLNYALRTTPSYDRGGTAVMLPTIYRVSRTAAAYADANGYFTTGGHCSGNDARTDAYESIDEDDPLCFIAATDRAVKLWYKRRLHSEAIVHPPHATSHAGFGELMFFVLTLFDLPLAAEAEEAVAASELAGEGVLTEEEASFATSRASLTCGVSR</sequence>
<feature type="chain" id="PRO_5046721748" evidence="1">
    <location>
        <begin position="21"/>
        <end position="374"/>
    </location>
</feature>